<gene>
    <name evidence="1" type="ORF">FH972_001589</name>
</gene>
<reference evidence="1 2" key="1">
    <citation type="submission" date="2019-06" db="EMBL/GenBank/DDBJ databases">
        <title>A chromosomal-level reference genome of Carpinus fangiana (Coryloideae, Betulaceae).</title>
        <authorList>
            <person name="Yang X."/>
            <person name="Wang Z."/>
            <person name="Zhang L."/>
            <person name="Hao G."/>
            <person name="Liu J."/>
            <person name="Yang Y."/>
        </authorList>
    </citation>
    <scope>NUCLEOTIDE SEQUENCE [LARGE SCALE GENOMIC DNA]</scope>
    <source>
        <strain evidence="1">Cfa_2016G</strain>
        <tissue evidence="1">Leaf</tissue>
    </source>
</reference>
<evidence type="ECO:0000313" key="1">
    <source>
        <dbReference type="EMBL" id="KAE7996911.1"/>
    </source>
</evidence>
<sequence length="85" mass="8935">MANLSNTLDAAWMGENHTGVGTPKDGTSTLPDLAMAEASTTLALVDGLNIENQPEEQNDPKVALVLSLVLSAKNPDSIEDSVSWL</sequence>
<accession>A0A5N6QEL0</accession>
<dbReference type="AlphaFoldDB" id="A0A5N6QEL0"/>
<keyword evidence="2" id="KW-1185">Reference proteome</keyword>
<proteinExistence type="predicted"/>
<name>A0A5N6QEL0_9ROSI</name>
<protein>
    <submittedName>
        <fullName evidence="1">Uncharacterized protein</fullName>
    </submittedName>
</protein>
<organism evidence="1 2">
    <name type="scientific">Carpinus fangiana</name>
    <dbReference type="NCBI Taxonomy" id="176857"/>
    <lineage>
        <taxon>Eukaryota</taxon>
        <taxon>Viridiplantae</taxon>
        <taxon>Streptophyta</taxon>
        <taxon>Embryophyta</taxon>
        <taxon>Tracheophyta</taxon>
        <taxon>Spermatophyta</taxon>
        <taxon>Magnoliopsida</taxon>
        <taxon>eudicotyledons</taxon>
        <taxon>Gunneridae</taxon>
        <taxon>Pentapetalae</taxon>
        <taxon>rosids</taxon>
        <taxon>fabids</taxon>
        <taxon>Fagales</taxon>
        <taxon>Betulaceae</taxon>
        <taxon>Carpinus</taxon>
    </lineage>
</organism>
<dbReference type="Proteomes" id="UP000327013">
    <property type="component" value="Chromosome 1"/>
</dbReference>
<evidence type="ECO:0000313" key="2">
    <source>
        <dbReference type="Proteomes" id="UP000327013"/>
    </source>
</evidence>
<dbReference type="EMBL" id="CM017321">
    <property type="protein sequence ID" value="KAE7996911.1"/>
    <property type="molecule type" value="Genomic_DNA"/>
</dbReference>
<dbReference type="OrthoDB" id="158357at2759"/>